<proteinExistence type="predicted"/>
<keyword evidence="1" id="KW-0472">Membrane</keyword>
<name>A0AAD7KIF9_9AGAR</name>
<dbReference type="EMBL" id="JARJLG010000001">
    <property type="protein sequence ID" value="KAJ7785329.1"/>
    <property type="molecule type" value="Genomic_DNA"/>
</dbReference>
<organism evidence="3 4">
    <name type="scientific">Mycena maculata</name>
    <dbReference type="NCBI Taxonomy" id="230809"/>
    <lineage>
        <taxon>Eukaryota</taxon>
        <taxon>Fungi</taxon>
        <taxon>Dikarya</taxon>
        <taxon>Basidiomycota</taxon>
        <taxon>Agaricomycotina</taxon>
        <taxon>Agaricomycetes</taxon>
        <taxon>Agaricomycetidae</taxon>
        <taxon>Agaricales</taxon>
        <taxon>Marasmiineae</taxon>
        <taxon>Mycenaceae</taxon>
        <taxon>Mycena</taxon>
    </lineage>
</organism>
<reference evidence="3" key="1">
    <citation type="submission" date="2023-03" db="EMBL/GenBank/DDBJ databases">
        <title>Massive genome expansion in bonnet fungi (Mycena s.s.) driven by repeated elements and novel gene families across ecological guilds.</title>
        <authorList>
            <consortium name="Lawrence Berkeley National Laboratory"/>
            <person name="Harder C.B."/>
            <person name="Miyauchi S."/>
            <person name="Viragh M."/>
            <person name="Kuo A."/>
            <person name="Thoen E."/>
            <person name="Andreopoulos B."/>
            <person name="Lu D."/>
            <person name="Skrede I."/>
            <person name="Drula E."/>
            <person name="Henrissat B."/>
            <person name="Morin E."/>
            <person name="Kohler A."/>
            <person name="Barry K."/>
            <person name="LaButti K."/>
            <person name="Morin E."/>
            <person name="Salamov A."/>
            <person name="Lipzen A."/>
            <person name="Mereny Z."/>
            <person name="Hegedus B."/>
            <person name="Baldrian P."/>
            <person name="Stursova M."/>
            <person name="Weitz H."/>
            <person name="Taylor A."/>
            <person name="Grigoriev I.V."/>
            <person name="Nagy L.G."/>
            <person name="Martin F."/>
            <person name="Kauserud H."/>
        </authorList>
    </citation>
    <scope>NUCLEOTIDE SEQUENCE</scope>
    <source>
        <strain evidence="3">CBHHK188m</strain>
    </source>
</reference>
<evidence type="ECO:0000313" key="4">
    <source>
        <dbReference type="Proteomes" id="UP001215280"/>
    </source>
</evidence>
<feature type="transmembrane region" description="Helical" evidence="1">
    <location>
        <begin position="160"/>
        <end position="182"/>
    </location>
</feature>
<dbReference type="PANTHER" id="PTHR40465">
    <property type="entry name" value="CHROMOSOME 1, WHOLE GENOME SHOTGUN SEQUENCE"/>
    <property type="match status" value="1"/>
</dbReference>
<keyword evidence="1" id="KW-0812">Transmembrane</keyword>
<dbReference type="Pfam" id="PF20152">
    <property type="entry name" value="DUF6534"/>
    <property type="match status" value="1"/>
</dbReference>
<feature type="transmembrane region" description="Helical" evidence="1">
    <location>
        <begin position="12"/>
        <end position="35"/>
    </location>
</feature>
<feature type="transmembrane region" description="Helical" evidence="1">
    <location>
        <begin position="119"/>
        <end position="140"/>
    </location>
</feature>
<feature type="transmembrane region" description="Helical" evidence="1">
    <location>
        <begin position="202"/>
        <end position="222"/>
    </location>
</feature>
<feature type="transmembrane region" description="Helical" evidence="1">
    <location>
        <begin position="228"/>
        <end position="249"/>
    </location>
</feature>
<feature type="domain" description="DUF6534" evidence="2">
    <location>
        <begin position="168"/>
        <end position="253"/>
    </location>
</feature>
<feature type="transmembrane region" description="Helical" evidence="1">
    <location>
        <begin position="47"/>
        <end position="70"/>
    </location>
</feature>
<keyword evidence="4" id="KW-1185">Reference proteome</keyword>
<keyword evidence="1" id="KW-1133">Transmembrane helix</keyword>
<dbReference type="AlphaFoldDB" id="A0AAD7KIF9"/>
<sequence>MSTLDLNDTYGAMLIGTFFAIFFQGMLSVQAFIYYESFPEDSKKLKSLVAAVWILDFVHLILICQAVYHYLISNWGNDAALSQSTQELDLHLALVGAASILCQAFFLKRVWAFSKHNWILTGVLSIACLVVFALDLVMTIQGRGSASFSVYSSVASEIEVVTMFSLGAGVDLSIALLLVWYLKQGMSSFEKTNFVLTRVIQYTVATGLATSLLALGCVAAYVAKPRGFIFIAMHFSLGRMYTNALLATLNSRRNLRSALQAEIPSCVLVQDGPGFSRSEWMKDSANATYISG</sequence>
<gene>
    <name evidence="3" type="ORF">DFH07DRAFT_935083</name>
</gene>
<protein>
    <recommendedName>
        <fullName evidence="2">DUF6534 domain-containing protein</fullName>
    </recommendedName>
</protein>
<evidence type="ECO:0000259" key="2">
    <source>
        <dbReference type="Pfam" id="PF20152"/>
    </source>
</evidence>
<accession>A0AAD7KIF9</accession>
<evidence type="ECO:0000313" key="3">
    <source>
        <dbReference type="EMBL" id="KAJ7785329.1"/>
    </source>
</evidence>
<dbReference type="InterPro" id="IPR045339">
    <property type="entry name" value="DUF6534"/>
</dbReference>
<evidence type="ECO:0000256" key="1">
    <source>
        <dbReference type="SAM" id="Phobius"/>
    </source>
</evidence>
<comment type="caution">
    <text evidence="3">The sequence shown here is derived from an EMBL/GenBank/DDBJ whole genome shotgun (WGS) entry which is preliminary data.</text>
</comment>
<dbReference type="PANTHER" id="PTHR40465:SF1">
    <property type="entry name" value="DUF6534 DOMAIN-CONTAINING PROTEIN"/>
    <property type="match status" value="1"/>
</dbReference>
<dbReference type="Proteomes" id="UP001215280">
    <property type="component" value="Unassembled WGS sequence"/>
</dbReference>